<protein>
    <recommendedName>
        <fullName evidence="1">SKP1 component dimerisation domain-containing protein</fullName>
    </recommendedName>
</protein>
<dbReference type="InParanoid" id="A0A165AN30"/>
<organism evidence="2 3">
    <name type="scientific">Calocera cornea HHB12733</name>
    <dbReference type="NCBI Taxonomy" id="1353952"/>
    <lineage>
        <taxon>Eukaryota</taxon>
        <taxon>Fungi</taxon>
        <taxon>Dikarya</taxon>
        <taxon>Basidiomycota</taxon>
        <taxon>Agaricomycotina</taxon>
        <taxon>Dacrymycetes</taxon>
        <taxon>Dacrymycetales</taxon>
        <taxon>Dacrymycetaceae</taxon>
        <taxon>Calocera</taxon>
    </lineage>
</organism>
<evidence type="ECO:0000313" key="3">
    <source>
        <dbReference type="Proteomes" id="UP000076842"/>
    </source>
</evidence>
<gene>
    <name evidence="2" type="ORF">CALCODRAFT_505162</name>
</gene>
<accession>A0A165AN30</accession>
<proteinExistence type="predicted"/>
<dbReference type="Pfam" id="PF01466">
    <property type="entry name" value="Skp1"/>
    <property type="match status" value="1"/>
</dbReference>
<dbReference type="InterPro" id="IPR011333">
    <property type="entry name" value="SKP1/BTB/POZ_sf"/>
</dbReference>
<sequence length="84" mass="9522">MILNAANFLNADRLLYAETFTIKAAQSLTPVGPYHRDCALAVFCKRFIEGKSTFQIREALNIINTFSPEEEEDIAKENMWILGP</sequence>
<dbReference type="AlphaFoldDB" id="A0A165AN30"/>
<keyword evidence="3" id="KW-1185">Reference proteome</keyword>
<reference evidence="2 3" key="1">
    <citation type="journal article" date="2016" name="Mol. Biol. Evol.">
        <title>Comparative Genomics of Early-Diverging Mushroom-Forming Fungi Provides Insights into the Origins of Lignocellulose Decay Capabilities.</title>
        <authorList>
            <person name="Nagy L.G."/>
            <person name="Riley R."/>
            <person name="Tritt A."/>
            <person name="Adam C."/>
            <person name="Daum C."/>
            <person name="Floudas D."/>
            <person name="Sun H."/>
            <person name="Yadav J.S."/>
            <person name="Pangilinan J."/>
            <person name="Larsson K.H."/>
            <person name="Matsuura K."/>
            <person name="Barry K."/>
            <person name="Labutti K."/>
            <person name="Kuo R."/>
            <person name="Ohm R.A."/>
            <person name="Bhattacharya S.S."/>
            <person name="Shirouzu T."/>
            <person name="Yoshinaga Y."/>
            <person name="Martin F.M."/>
            <person name="Grigoriev I.V."/>
            <person name="Hibbett D.S."/>
        </authorList>
    </citation>
    <scope>NUCLEOTIDE SEQUENCE [LARGE SCALE GENOMIC DNA]</scope>
    <source>
        <strain evidence="2 3">HHB12733</strain>
    </source>
</reference>
<evidence type="ECO:0000259" key="1">
    <source>
        <dbReference type="Pfam" id="PF01466"/>
    </source>
</evidence>
<dbReference type="InterPro" id="IPR016072">
    <property type="entry name" value="Skp1_comp_dimer"/>
</dbReference>
<dbReference type="Gene3D" id="3.30.710.10">
    <property type="entry name" value="Potassium Channel Kv1.1, Chain A"/>
    <property type="match status" value="1"/>
</dbReference>
<evidence type="ECO:0000313" key="2">
    <source>
        <dbReference type="EMBL" id="KZT47817.1"/>
    </source>
</evidence>
<dbReference type="OrthoDB" id="2342932at2759"/>
<dbReference type="Proteomes" id="UP000076842">
    <property type="component" value="Unassembled WGS sequence"/>
</dbReference>
<name>A0A165AN30_9BASI</name>
<feature type="domain" description="SKP1 component dimerisation" evidence="1">
    <location>
        <begin position="48"/>
        <end position="81"/>
    </location>
</feature>
<dbReference type="EMBL" id="KV424300">
    <property type="protein sequence ID" value="KZT47817.1"/>
    <property type="molecule type" value="Genomic_DNA"/>
</dbReference>
<dbReference type="SUPFAM" id="SSF81382">
    <property type="entry name" value="Skp1 dimerisation domain-like"/>
    <property type="match status" value="1"/>
</dbReference>
<dbReference type="GO" id="GO:0006511">
    <property type="term" value="P:ubiquitin-dependent protein catabolic process"/>
    <property type="evidence" value="ECO:0007669"/>
    <property type="project" value="InterPro"/>
</dbReference>
<dbReference type="InterPro" id="IPR036296">
    <property type="entry name" value="SKP1-like_dim_sf"/>
</dbReference>